<name>A0A9D1TQC3_9BACT</name>
<reference evidence="2" key="2">
    <citation type="submission" date="2021-04" db="EMBL/GenBank/DDBJ databases">
        <authorList>
            <person name="Gilroy R."/>
        </authorList>
    </citation>
    <scope>NUCLEOTIDE SEQUENCE</scope>
    <source>
        <strain evidence="2">ChiHecec2B26-446</strain>
    </source>
</reference>
<feature type="signal peptide" evidence="1">
    <location>
        <begin position="1"/>
        <end position="25"/>
    </location>
</feature>
<reference evidence="2" key="1">
    <citation type="journal article" date="2021" name="PeerJ">
        <title>Extensive microbial diversity within the chicken gut microbiome revealed by metagenomics and culture.</title>
        <authorList>
            <person name="Gilroy R."/>
            <person name="Ravi A."/>
            <person name="Getino M."/>
            <person name="Pursley I."/>
            <person name="Horton D.L."/>
            <person name="Alikhan N.F."/>
            <person name="Baker D."/>
            <person name="Gharbi K."/>
            <person name="Hall N."/>
            <person name="Watson M."/>
            <person name="Adriaenssens E.M."/>
            <person name="Foster-Nyarko E."/>
            <person name="Jarju S."/>
            <person name="Secka A."/>
            <person name="Antonio M."/>
            <person name="Oren A."/>
            <person name="Chaudhuri R.R."/>
            <person name="La Ragione R."/>
            <person name="Hildebrand F."/>
            <person name="Pallen M.J."/>
        </authorList>
    </citation>
    <scope>NUCLEOTIDE SEQUENCE</scope>
    <source>
        <strain evidence="2">ChiHecec2B26-446</strain>
    </source>
</reference>
<dbReference type="EMBL" id="DXHV01000068">
    <property type="protein sequence ID" value="HIW00967.1"/>
    <property type="molecule type" value="Genomic_DNA"/>
</dbReference>
<keyword evidence="1" id="KW-0732">Signal</keyword>
<evidence type="ECO:0008006" key="4">
    <source>
        <dbReference type="Google" id="ProtNLM"/>
    </source>
</evidence>
<protein>
    <recommendedName>
        <fullName evidence="4">DUF1311 domain-containing protein</fullName>
    </recommendedName>
</protein>
<evidence type="ECO:0000313" key="3">
    <source>
        <dbReference type="Proteomes" id="UP000886752"/>
    </source>
</evidence>
<evidence type="ECO:0000313" key="2">
    <source>
        <dbReference type="EMBL" id="HIW00967.1"/>
    </source>
</evidence>
<proteinExistence type="predicted"/>
<dbReference type="Proteomes" id="UP000886752">
    <property type="component" value="Unassembled WGS sequence"/>
</dbReference>
<evidence type="ECO:0000256" key="1">
    <source>
        <dbReference type="SAM" id="SignalP"/>
    </source>
</evidence>
<feature type="chain" id="PRO_5038593013" description="DUF1311 domain-containing protein" evidence="1">
    <location>
        <begin position="26"/>
        <end position="421"/>
    </location>
</feature>
<sequence length="421" mass="47678">MNPKGAGKLVAILLMHALLILAGHADKALALSDAEYDKMVRKVPRGYSTDMSIQRRLQELEKILPPEERKKLREQHRKWRTQVIEDDARLFMQAGKSWNNAHILAMDRQYHFLTIAQQQFVEGKADWLAVSEKDLVDASHGRVQLPDDPLAELLLRDAALEEEFVRRRIWYDAADDYYSEARPSFFARSTTSILAAWLSEKGYDCTFQIEASKAGEVYDGTTQFFLSCSRPNSPALPFLQDTLRLRERWLVFQFSMRDTQISAHLEAVYENGRALPVRKRDDFVVGLIEDLDEDRDRLRKASVPAAPVLPPWNVPGIELCGPVVTVQDITPRVKRVWMQNQYGGEPLGAFYCVRPSSATQLDFASCARLAKPGTPLCVRVHHLLWNGGRLFPAGITDEEVRIIHSCRTPAVSAKEPAGGRP</sequence>
<comment type="caution">
    <text evidence="2">The sequence shown here is derived from an EMBL/GenBank/DDBJ whole genome shotgun (WGS) entry which is preliminary data.</text>
</comment>
<accession>A0A9D1TQC3</accession>
<dbReference type="AlphaFoldDB" id="A0A9D1TQC3"/>
<gene>
    <name evidence="2" type="ORF">H9894_07245</name>
</gene>
<organism evidence="2 3">
    <name type="scientific">Candidatus Desulfovibrio intestinipullorum</name>
    <dbReference type="NCBI Taxonomy" id="2838536"/>
    <lineage>
        <taxon>Bacteria</taxon>
        <taxon>Pseudomonadati</taxon>
        <taxon>Thermodesulfobacteriota</taxon>
        <taxon>Desulfovibrionia</taxon>
        <taxon>Desulfovibrionales</taxon>
        <taxon>Desulfovibrionaceae</taxon>
        <taxon>Desulfovibrio</taxon>
    </lineage>
</organism>